<reference evidence="9" key="1">
    <citation type="submission" date="2023-07" db="EMBL/GenBank/DDBJ databases">
        <title>30 novel species of actinomycetes from the DSMZ collection.</title>
        <authorList>
            <person name="Nouioui I."/>
        </authorList>
    </citation>
    <scope>NUCLEOTIDE SEQUENCE [LARGE SCALE GENOMIC DNA]</scope>
    <source>
        <strain evidence="9">DSM 45834</strain>
    </source>
</reference>
<keyword evidence="3" id="KW-0731">Sigma factor</keyword>
<keyword evidence="9" id="KW-1185">Reference proteome</keyword>
<dbReference type="PANTHER" id="PTHR43133:SF8">
    <property type="entry name" value="RNA POLYMERASE SIGMA FACTOR HI_1459-RELATED"/>
    <property type="match status" value="1"/>
</dbReference>
<dbReference type="InterPro" id="IPR039425">
    <property type="entry name" value="RNA_pol_sigma-70-like"/>
</dbReference>
<evidence type="ECO:0000313" key="9">
    <source>
        <dbReference type="Proteomes" id="UP001183202"/>
    </source>
</evidence>
<evidence type="ECO:0000256" key="3">
    <source>
        <dbReference type="ARBA" id="ARBA00023082"/>
    </source>
</evidence>
<dbReference type="InterPro" id="IPR007627">
    <property type="entry name" value="RNA_pol_sigma70_r2"/>
</dbReference>
<dbReference type="EMBL" id="JAVREJ010000020">
    <property type="protein sequence ID" value="MDT0352709.1"/>
    <property type="molecule type" value="Genomic_DNA"/>
</dbReference>
<comment type="caution">
    <text evidence="8">The sequence shown here is derived from an EMBL/GenBank/DDBJ whole genome shotgun (WGS) entry which is preliminary data.</text>
</comment>
<dbReference type="Gene3D" id="1.10.1740.10">
    <property type="match status" value="1"/>
</dbReference>
<sequence>MLETAIAHTTESENSQPDTTRPDAGAPERPGQLAELVAGARRGERWAWDALVERYRPLVRAVASGYRLNRGDVEDVDQTVWLRLVENLDRIREPRALPRWLMTTAGNESLRLTRNGRRTLLVGALDEAVQEHRAEQGDALDTDLLRRELAETVRQGLAALPAAQRRLLGLLAGEGQLSYREISRILAIPVGSIGPTRARSLARLRATAAVREYVAC</sequence>
<evidence type="ECO:0000256" key="2">
    <source>
        <dbReference type="ARBA" id="ARBA00023015"/>
    </source>
</evidence>
<protein>
    <submittedName>
        <fullName evidence="8">Sigma-70 family RNA polymerase sigma factor</fullName>
    </submittedName>
</protein>
<dbReference type="NCBIfam" id="TIGR02937">
    <property type="entry name" value="sigma70-ECF"/>
    <property type="match status" value="1"/>
</dbReference>
<dbReference type="InterPro" id="IPR014284">
    <property type="entry name" value="RNA_pol_sigma-70_dom"/>
</dbReference>
<name>A0ABU2NHH7_9PSEU</name>
<dbReference type="SUPFAM" id="SSF88659">
    <property type="entry name" value="Sigma3 and sigma4 domains of RNA polymerase sigma factors"/>
    <property type="match status" value="1"/>
</dbReference>
<dbReference type="InterPro" id="IPR036388">
    <property type="entry name" value="WH-like_DNA-bd_sf"/>
</dbReference>
<evidence type="ECO:0000256" key="1">
    <source>
        <dbReference type="ARBA" id="ARBA00010641"/>
    </source>
</evidence>
<evidence type="ECO:0000259" key="7">
    <source>
        <dbReference type="Pfam" id="PF04542"/>
    </source>
</evidence>
<accession>A0ABU2NHH7</accession>
<dbReference type="Pfam" id="PF04542">
    <property type="entry name" value="Sigma70_r2"/>
    <property type="match status" value="1"/>
</dbReference>
<dbReference type="InterPro" id="IPR013324">
    <property type="entry name" value="RNA_pol_sigma_r3/r4-like"/>
</dbReference>
<keyword evidence="5" id="KW-0804">Transcription</keyword>
<dbReference type="Gene3D" id="1.10.10.10">
    <property type="entry name" value="Winged helix-like DNA-binding domain superfamily/Winged helix DNA-binding domain"/>
    <property type="match status" value="1"/>
</dbReference>
<evidence type="ECO:0000256" key="4">
    <source>
        <dbReference type="ARBA" id="ARBA00023125"/>
    </source>
</evidence>
<keyword evidence="4" id="KW-0238">DNA-binding</keyword>
<dbReference type="PANTHER" id="PTHR43133">
    <property type="entry name" value="RNA POLYMERASE ECF-TYPE SIGMA FACTO"/>
    <property type="match status" value="1"/>
</dbReference>
<proteinExistence type="inferred from homology"/>
<evidence type="ECO:0000313" key="8">
    <source>
        <dbReference type="EMBL" id="MDT0352709.1"/>
    </source>
</evidence>
<dbReference type="RefSeq" id="WP_311559233.1">
    <property type="nucleotide sequence ID" value="NZ_JAVREJ010000020.1"/>
</dbReference>
<dbReference type="InterPro" id="IPR013325">
    <property type="entry name" value="RNA_pol_sigma_r2"/>
</dbReference>
<comment type="similarity">
    <text evidence="1">Belongs to the sigma-70 factor family. ECF subfamily.</text>
</comment>
<dbReference type="SUPFAM" id="SSF88946">
    <property type="entry name" value="Sigma2 domain of RNA polymerase sigma factors"/>
    <property type="match status" value="1"/>
</dbReference>
<dbReference type="Proteomes" id="UP001183202">
    <property type="component" value="Unassembled WGS sequence"/>
</dbReference>
<organism evidence="8 9">
    <name type="scientific">Pseudonocardia charpentierae</name>
    <dbReference type="NCBI Taxonomy" id="3075545"/>
    <lineage>
        <taxon>Bacteria</taxon>
        <taxon>Bacillati</taxon>
        <taxon>Actinomycetota</taxon>
        <taxon>Actinomycetes</taxon>
        <taxon>Pseudonocardiales</taxon>
        <taxon>Pseudonocardiaceae</taxon>
        <taxon>Pseudonocardia</taxon>
    </lineage>
</organism>
<evidence type="ECO:0000256" key="6">
    <source>
        <dbReference type="SAM" id="MobiDB-lite"/>
    </source>
</evidence>
<feature type="domain" description="RNA polymerase sigma-70 region 2" evidence="7">
    <location>
        <begin position="51"/>
        <end position="118"/>
    </location>
</feature>
<feature type="compositionally biased region" description="Polar residues" evidence="6">
    <location>
        <begin position="7"/>
        <end position="19"/>
    </location>
</feature>
<feature type="region of interest" description="Disordered" evidence="6">
    <location>
        <begin position="1"/>
        <end position="29"/>
    </location>
</feature>
<gene>
    <name evidence="8" type="ORF">RM445_24605</name>
</gene>
<keyword evidence="2" id="KW-0805">Transcription regulation</keyword>
<evidence type="ECO:0000256" key="5">
    <source>
        <dbReference type="ARBA" id="ARBA00023163"/>
    </source>
</evidence>